<dbReference type="AlphaFoldDB" id="A0A0E9NGT5"/>
<accession>A0A0E9NGT5</accession>
<dbReference type="InterPro" id="IPR016763">
    <property type="entry name" value="VAP"/>
</dbReference>
<comment type="caution">
    <text evidence="8">The sequence shown here is derived from an EMBL/GenBank/DDBJ whole genome shotgun (WGS) entry which is preliminary data.</text>
</comment>
<evidence type="ECO:0000313" key="8">
    <source>
        <dbReference type="EMBL" id="GAO49054.1"/>
    </source>
</evidence>
<evidence type="ECO:0000313" key="9">
    <source>
        <dbReference type="Proteomes" id="UP000033140"/>
    </source>
</evidence>
<reference evidence="8 9" key="2">
    <citation type="journal article" date="2014" name="J. Gen. Appl. Microbiol.">
        <title>The early diverging ascomycetous budding yeast Saitoella complicata has three histone deacetylases belonging to the Clr6, Hos2, and Rpd3 lineages.</title>
        <authorList>
            <person name="Nishida H."/>
            <person name="Matsumoto T."/>
            <person name="Kondo S."/>
            <person name="Hamamoto M."/>
            <person name="Yoshikawa H."/>
        </authorList>
    </citation>
    <scope>NUCLEOTIDE SEQUENCE [LARGE SCALE GENOMIC DNA]</scope>
    <source>
        <strain evidence="8 9">NRRL Y-17804</strain>
    </source>
</reference>
<dbReference type="Proteomes" id="UP000033140">
    <property type="component" value="Unassembled WGS sequence"/>
</dbReference>
<dbReference type="Pfam" id="PF00635">
    <property type="entry name" value="Motile_Sperm"/>
    <property type="match status" value="1"/>
</dbReference>
<feature type="domain" description="MSP" evidence="7">
    <location>
        <begin position="2"/>
        <end position="127"/>
    </location>
</feature>
<feature type="coiled-coil region" evidence="6">
    <location>
        <begin position="216"/>
        <end position="250"/>
    </location>
</feature>
<keyword evidence="5" id="KW-0472">Membrane</keyword>
<dbReference type="SUPFAM" id="SSF49354">
    <property type="entry name" value="PapD-like"/>
    <property type="match status" value="1"/>
</dbReference>
<protein>
    <recommendedName>
        <fullName evidence="7">MSP domain-containing protein</fullName>
    </recommendedName>
</protein>
<organism evidence="8 9">
    <name type="scientific">Saitoella complicata (strain BCRC 22490 / CBS 7301 / JCM 7358 / NBRC 10748 / NRRL Y-17804)</name>
    <dbReference type="NCBI Taxonomy" id="698492"/>
    <lineage>
        <taxon>Eukaryota</taxon>
        <taxon>Fungi</taxon>
        <taxon>Dikarya</taxon>
        <taxon>Ascomycota</taxon>
        <taxon>Taphrinomycotina</taxon>
        <taxon>Taphrinomycotina incertae sedis</taxon>
        <taxon>Saitoella</taxon>
    </lineage>
</organism>
<evidence type="ECO:0000256" key="5">
    <source>
        <dbReference type="ARBA" id="ARBA00023136"/>
    </source>
</evidence>
<dbReference type="InterPro" id="IPR008962">
    <property type="entry name" value="PapD-like_sf"/>
</dbReference>
<dbReference type="PROSITE" id="PS50202">
    <property type="entry name" value="MSP"/>
    <property type="match status" value="1"/>
</dbReference>
<keyword evidence="6" id="KW-0175">Coiled coil</keyword>
<sequence>MSVELEPSNGILAFRRPFTQMVKEALVVRNPNNQPVAFKVKTTAPKQYCVRPNSGRIEAGGVVEVQVLLQAMKEDPPLDHKSKDKFLIQSTPITADLETTSLPDLWAHIETHARASIEEKKIRVQYLPAAGVDGGHHVEPSESATIAHDRFASSVSQPESPISPIGDLNKYANASNASSAPRSIPGTAAPASYNLGEPITVGATSATTTTGYSASARSGNSELEEARDKISRLERELQEQQTLRQRNVAECGCAGCAGRPCPVCGCVVFGRFLPCLFCFLIEGREMMKGGRVAKKRGVMVCMLSSLRADTLMV</sequence>
<dbReference type="GO" id="GO:0090158">
    <property type="term" value="P:endoplasmic reticulum membrane organization"/>
    <property type="evidence" value="ECO:0007669"/>
    <property type="project" value="TreeGrafter"/>
</dbReference>
<evidence type="ECO:0000256" key="6">
    <source>
        <dbReference type="SAM" id="Coils"/>
    </source>
</evidence>
<dbReference type="GO" id="GO:0061817">
    <property type="term" value="P:endoplasmic reticulum-plasma membrane tethering"/>
    <property type="evidence" value="ECO:0007669"/>
    <property type="project" value="TreeGrafter"/>
</dbReference>
<dbReference type="GO" id="GO:0033149">
    <property type="term" value="F:FFAT motif binding"/>
    <property type="evidence" value="ECO:0007669"/>
    <property type="project" value="TreeGrafter"/>
</dbReference>
<dbReference type="Gene3D" id="2.60.40.10">
    <property type="entry name" value="Immunoglobulins"/>
    <property type="match status" value="1"/>
</dbReference>
<dbReference type="PANTHER" id="PTHR10809">
    <property type="entry name" value="VESICLE-ASSOCIATED MEMBRANE PROTEIN-ASSOCIATED PROTEIN"/>
    <property type="match status" value="1"/>
</dbReference>
<dbReference type="OMA" id="WAHIETH"/>
<dbReference type="EMBL" id="BACD03000019">
    <property type="protein sequence ID" value="GAO49054.1"/>
    <property type="molecule type" value="Genomic_DNA"/>
</dbReference>
<evidence type="ECO:0000259" key="7">
    <source>
        <dbReference type="PROSITE" id="PS50202"/>
    </source>
</evidence>
<dbReference type="PANTHER" id="PTHR10809:SF6">
    <property type="entry name" value="AT11025P-RELATED"/>
    <property type="match status" value="1"/>
</dbReference>
<reference evidence="8 9" key="3">
    <citation type="journal article" date="2015" name="Genome Announc.">
        <title>Draft Genome Sequence of the Archiascomycetous Yeast Saitoella complicata.</title>
        <authorList>
            <person name="Yamauchi K."/>
            <person name="Kondo S."/>
            <person name="Hamamoto M."/>
            <person name="Takahashi Y."/>
            <person name="Ogura Y."/>
            <person name="Hayashi T."/>
            <person name="Nishida H."/>
        </authorList>
    </citation>
    <scope>NUCLEOTIDE SEQUENCE [LARGE SCALE GENOMIC DNA]</scope>
    <source>
        <strain evidence="8 9">NRRL Y-17804</strain>
    </source>
</reference>
<dbReference type="InterPro" id="IPR000535">
    <property type="entry name" value="MSP_dom"/>
</dbReference>
<keyword evidence="9" id="KW-1185">Reference proteome</keyword>
<proteinExistence type="inferred from homology"/>
<name>A0A0E9NGT5_SAICN</name>
<dbReference type="GO" id="GO:0005789">
    <property type="term" value="C:endoplasmic reticulum membrane"/>
    <property type="evidence" value="ECO:0007669"/>
    <property type="project" value="InterPro"/>
</dbReference>
<evidence type="ECO:0000256" key="3">
    <source>
        <dbReference type="ARBA" id="ARBA00022692"/>
    </source>
</evidence>
<gene>
    <name evidence="8" type="ORF">G7K_3215-t1</name>
</gene>
<keyword evidence="3" id="KW-0812">Transmembrane</keyword>
<dbReference type="STRING" id="698492.A0A0E9NGT5"/>
<reference evidence="8 9" key="1">
    <citation type="journal article" date="2011" name="J. Gen. Appl. Microbiol.">
        <title>Draft genome sequencing of the enigmatic yeast Saitoella complicata.</title>
        <authorList>
            <person name="Nishida H."/>
            <person name="Hamamoto M."/>
            <person name="Sugiyama J."/>
        </authorList>
    </citation>
    <scope>NUCLEOTIDE SEQUENCE [LARGE SCALE GENOMIC DNA]</scope>
    <source>
        <strain evidence="8 9">NRRL Y-17804</strain>
    </source>
</reference>
<evidence type="ECO:0000256" key="2">
    <source>
        <dbReference type="ARBA" id="ARBA00008932"/>
    </source>
</evidence>
<evidence type="ECO:0000256" key="4">
    <source>
        <dbReference type="ARBA" id="ARBA00022989"/>
    </source>
</evidence>
<keyword evidence="4" id="KW-1133">Transmembrane helix</keyword>
<evidence type="ECO:0000256" key="1">
    <source>
        <dbReference type="ARBA" id="ARBA00004211"/>
    </source>
</evidence>
<dbReference type="InterPro" id="IPR013783">
    <property type="entry name" value="Ig-like_fold"/>
</dbReference>
<comment type="subcellular location">
    <subcellularLocation>
        <location evidence="1">Membrane</location>
        <topology evidence="1">Single-pass type IV membrane protein</topology>
    </subcellularLocation>
</comment>
<dbReference type="GO" id="GO:0005886">
    <property type="term" value="C:plasma membrane"/>
    <property type="evidence" value="ECO:0007669"/>
    <property type="project" value="TreeGrafter"/>
</dbReference>
<comment type="similarity">
    <text evidence="2">Belongs to the VAMP-associated protein (VAP) (TC 9.B.17) family.</text>
</comment>